<dbReference type="Proteomes" id="UP000663722">
    <property type="component" value="Chromosome"/>
</dbReference>
<keyword evidence="1" id="KW-0732">Signal</keyword>
<proteinExistence type="predicted"/>
<gene>
    <name evidence="3" type="ORF">dnm_084180</name>
</gene>
<feature type="domain" description="PEGA" evidence="2">
    <location>
        <begin position="281"/>
        <end position="315"/>
    </location>
</feature>
<dbReference type="Gene3D" id="2.60.120.380">
    <property type="match status" value="1"/>
</dbReference>
<feature type="chain" id="PRO_5037560703" evidence="1">
    <location>
        <begin position="29"/>
        <end position="318"/>
    </location>
</feature>
<feature type="signal peptide" evidence="1">
    <location>
        <begin position="1"/>
        <end position="28"/>
    </location>
</feature>
<dbReference type="EMBL" id="CP061800">
    <property type="protein sequence ID" value="QTA92340.1"/>
    <property type="molecule type" value="Genomic_DNA"/>
</dbReference>
<dbReference type="KEGG" id="dmm:dnm_084180"/>
<dbReference type="Gene3D" id="2.60.40.1120">
    <property type="entry name" value="Carboxypeptidase-like, regulatory domain"/>
    <property type="match status" value="1"/>
</dbReference>
<protein>
    <submittedName>
        <fullName evidence="3">PEGA domain-containing protein</fullName>
    </submittedName>
</protein>
<dbReference type="AlphaFoldDB" id="A0A975GSR8"/>
<evidence type="ECO:0000313" key="3">
    <source>
        <dbReference type="EMBL" id="QTA92340.1"/>
    </source>
</evidence>
<organism evidence="3 4">
    <name type="scientific">Desulfonema magnum</name>
    <dbReference type="NCBI Taxonomy" id="45655"/>
    <lineage>
        <taxon>Bacteria</taxon>
        <taxon>Pseudomonadati</taxon>
        <taxon>Thermodesulfobacteriota</taxon>
        <taxon>Desulfobacteria</taxon>
        <taxon>Desulfobacterales</taxon>
        <taxon>Desulfococcaceae</taxon>
        <taxon>Desulfonema</taxon>
    </lineage>
</organism>
<name>A0A975GSR8_9BACT</name>
<keyword evidence="4" id="KW-1185">Reference proteome</keyword>
<dbReference type="RefSeq" id="WP_207679744.1">
    <property type="nucleotide sequence ID" value="NZ_CP061800.1"/>
</dbReference>
<dbReference type="InterPro" id="IPR013229">
    <property type="entry name" value="PEGA"/>
</dbReference>
<evidence type="ECO:0000259" key="2">
    <source>
        <dbReference type="Pfam" id="PF08308"/>
    </source>
</evidence>
<dbReference type="Pfam" id="PF08308">
    <property type="entry name" value="PEGA"/>
    <property type="match status" value="1"/>
</dbReference>
<reference evidence="3" key="1">
    <citation type="journal article" date="2021" name="Microb. Physiol.">
        <title>Proteogenomic Insights into the Physiology of Marine, Sulfate-Reducing, Filamentous Desulfonema limicola and Desulfonema magnum.</title>
        <authorList>
            <person name="Schnaars V."/>
            <person name="Wohlbrand L."/>
            <person name="Scheve S."/>
            <person name="Hinrichs C."/>
            <person name="Reinhardt R."/>
            <person name="Rabus R."/>
        </authorList>
    </citation>
    <scope>NUCLEOTIDE SEQUENCE</scope>
    <source>
        <strain evidence="3">4be13</strain>
    </source>
</reference>
<evidence type="ECO:0000256" key="1">
    <source>
        <dbReference type="SAM" id="SignalP"/>
    </source>
</evidence>
<sequence length="318" mass="36025">MKLEKKLLRLLKVFIFCLIFLFSLASFASSQHTYMIPELDFNGDCAVDLTDAILGMRVLTGENPVINGTKNIGVKEITDILRKTAHLRPEPDNYDEYEEDDKFSQARVIVINNSADSAKNGDSVQPHNFHDAGDEDWMMFYGIAGQIYTVHAETESLGSNCDPVIELYDTDGVTLLKSKNDGIEGKNETLLWKDCSRDDIYYVRLRSFSPDAFGEDTAYELTVYNPEATFPGDIIGNIFDPYSEKKVLGARIKTNANRSAISNYCYCYFYCRRDFCIYFHPAGTFTLTVEASGYKTFSTEVTVRQLETTLVDIEMIPE</sequence>
<evidence type="ECO:0000313" key="4">
    <source>
        <dbReference type="Proteomes" id="UP000663722"/>
    </source>
</evidence>
<accession>A0A975GSR8</accession>